<organism evidence="1 2">
    <name type="scientific">Desulfuromonas versatilis</name>
    <dbReference type="NCBI Taxonomy" id="2802975"/>
    <lineage>
        <taxon>Bacteria</taxon>
        <taxon>Pseudomonadati</taxon>
        <taxon>Thermodesulfobacteriota</taxon>
        <taxon>Desulfuromonadia</taxon>
        <taxon>Desulfuromonadales</taxon>
        <taxon>Desulfuromonadaceae</taxon>
        <taxon>Desulfuromonas</taxon>
    </lineage>
</organism>
<dbReference type="RefSeq" id="WP_221252269.1">
    <property type="nucleotide sequence ID" value="NZ_AP024355.1"/>
</dbReference>
<proteinExistence type="predicted"/>
<evidence type="ECO:0000313" key="1">
    <source>
        <dbReference type="EMBL" id="BCR04821.1"/>
    </source>
</evidence>
<protein>
    <submittedName>
        <fullName evidence="1">Uncharacterized protein</fullName>
    </submittedName>
</protein>
<keyword evidence="2" id="KW-1185">Reference proteome</keyword>
<name>A0ABM8HW85_9BACT</name>
<dbReference type="Proteomes" id="UP001319827">
    <property type="component" value="Chromosome"/>
</dbReference>
<evidence type="ECO:0000313" key="2">
    <source>
        <dbReference type="Proteomes" id="UP001319827"/>
    </source>
</evidence>
<reference evidence="1 2" key="1">
    <citation type="journal article" date="2016" name="C (Basel)">
        <title>Selective Growth of and Electricity Production by Marine Exoelectrogenic Bacteria in Self-Aggregated Hydrogel of Microbially Reduced Graphene Oxide.</title>
        <authorList>
            <person name="Yoshida N."/>
            <person name="Goto Y."/>
            <person name="Miyata Y."/>
        </authorList>
    </citation>
    <scope>NUCLEOTIDE SEQUENCE [LARGE SCALE GENOMIC DNA]</scope>
    <source>
        <strain evidence="1 2">NIT-T3</strain>
    </source>
</reference>
<sequence>MDQPYRSERLDNGLLVEFRDVSNRYFGDYHRVRVEVICRLALGEGLFAGSADPAADCEQARKLLGPEIVFARSLEKMGVAGAAVEQTREELIQGFVESTFAYLGKPDFVSRLLARELSEARKARGPFSGRR</sequence>
<reference evidence="1 2" key="2">
    <citation type="journal article" date="2021" name="Int. J. Syst. Evol. Microbiol.">
        <title>Isolation and Polyphasic Characterization of Desulfuromonas versatilis sp. Nov., an Electrogenic Bacteria Capable of Versatile Metabolism Isolated from a Graphene Oxide-Reducing Enrichment Culture.</title>
        <authorList>
            <person name="Xie L."/>
            <person name="Yoshida N."/>
            <person name="Ishii S."/>
            <person name="Meng L."/>
        </authorList>
    </citation>
    <scope>NUCLEOTIDE SEQUENCE [LARGE SCALE GENOMIC DNA]</scope>
    <source>
        <strain evidence="1 2">NIT-T3</strain>
    </source>
</reference>
<dbReference type="EMBL" id="AP024355">
    <property type="protein sequence ID" value="BCR04821.1"/>
    <property type="molecule type" value="Genomic_DNA"/>
</dbReference>
<accession>A0ABM8HW85</accession>
<gene>
    <name evidence="1" type="ORF">DESUT3_18900</name>
</gene>